<protein>
    <submittedName>
        <fullName evidence="1">Uncharacterized protein</fullName>
    </submittedName>
</protein>
<name>A0A2K8N594_9BACL</name>
<proteinExistence type="predicted"/>
<dbReference type="KEGG" id="kyr:CVV65_05615"/>
<evidence type="ECO:0000313" key="1">
    <source>
        <dbReference type="EMBL" id="ATY84498.1"/>
    </source>
</evidence>
<dbReference type="EMBL" id="CP024955">
    <property type="protein sequence ID" value="ATY84498.1"/>
    <property type="molecule type" value="Genomic_DNA"/>
</dbReference>
<reference evidence="2" key="1">
    <citation type="submission" date="2017-11" db="EMBL/GenBank/DDBJ databases">
        <title>Complete Genome Sequence of Kyrpidia sp. Strain EA-1, a thermophilic, hydrogen-oxidizing Bacterium, isolated from the Azores.</title>
        <authorList>
            <person name="Reiner J.E."/>
            <person name="Lapp C.J."/>
            <person name="Bunk B."/>
            <person name="Gescher J."/>
        </authorList>
    </citation>
    <scope>NUCLEOTIDE SEQUENCE [LARGE SCALE GENOMIC DNA]</scope>
    <source>
        <strain evidence="2">EA-1</strain>
    </source>
</reference>
<keyword evidence="2" id="KW-1185">Reference proteome</keyword>
<dbReference type="AlphaFoldDB" id="A0A2K8N594"/>
<organism evidence="1 2">
    <name type="scientific">Kyrpidia spormannii</name>
    <dbReference type="NCBI Taxonomy" id="2055160"/>
    <lineage>
        <taxon>Bacteria</taxon>
        <taxon>Bacillati</taxon>
        <taxon>Bacillota</taxon>
        <taxon>Bacilli</taxon>
        <taxon>Bacillales</taxon>
        <taxon>Alicyclobacillaceae</taxon>
        <taxon>Kyrpidia</taxon>
    </lineage>
</organism>
<accession>A0A2K8N594</accession>
<dbReference type="Proteomes" id="UP000231932">
    <property type="component" value="Chromosome"/>
</dbReference>
<evidence type="ECO:0000313" key="2">
    <source>
        <dbReference type="Proteomes" id="UP000231932"/>
    </source>
</evidence>
<sequence>MTNNGLKQTKGIAAPVVREVQQAFESALTYVFGPQVALIHEKTAQQRGIAITSGVPNCQT</sequence>
<gene>
    <name evidence="1" type="ORF">CVV65_05615</name>
</gene>